<evidence type="ECO:0000313" key="3">
    <source>
        <dbReference type="Proteomes" id="UP000582643"/>
    </source>
</evidence>
<feature type="compositionally biased region" description="Basic and acidic residues" evidence="1">
    <location>
        <begin position="30"/>
        <end position="43"/>
    </location>
</feature>
<keyword evidence="3" id="KW-1185">Reference proteome</keyword>
<accession>A0A7W7X9X2</accession>
<organism evidence="2 3">
    <name type="scientific">Streptomyces nymphaeiformis</name>
    <dbReference type="NCBI Taxonomy" id="2663842"/>
    <lineage>
        <taxon>Bacteria</taxon>
        <taxon>Bacillati</taxon>
        <taxon>Actinomycetota</taxon>
        <taxon>Actinomycetes</taxon>
        <taxon>Kitasatosporales</taxon>
        <taxon>Streptomycetaceae</taxon>
        <taxon>Streptomyces</taxon>
    </lineage>
</organism>
<protein>
    <submittedName>
        <fullName evidence="2">Uncharacterized protein</fullName>
    </submittedName>
</protein>
<reference evidence="2 3" key="1">
    <citation type="submission" date="2020-08" db="EMBL/GenBank/DDBJ databases">
        <title>Genomic Encyclopedia of Type Strains, Phase III (KMG-III): the genomes of soil and plant-associated and newly described type strains.</title>
        <authorList>
            <person name="Whitman W."/>
        </authorList>
    </citation>
    <scope>NUCLEOTIDE SEQUENCE [LARGE SCALE GENOMIC DNA]</scope>
    <source>
        <strain evidence="2 3">SFB5A</strain>
    </source>
</reference>
<proteinExistence type="predicted"/>
<comment type="caution">
    <text evidence="2">The sequence shown here is derived from an EMBL/GenBank/DDBJ whole genome shotgun (WGS) entry which is preliminary data.</text>
</comment>
<evidence type="ECO:0000313" key="2">
    <source>
        <dbReference type="EMBL" id="MBB4980899.1"/>
    </source>
</evidence>
<gene>
    <name evidence="2" type="ORF">GGE06_001807</name>
</gene>
<dbReference type="AlphaFoldDB" id="A0A7W7X9X2"/>
<sequence>MGNAFVEDLFPDIEPVPGAACPGHVGQDSIGHRLAEGLESTRRRNDRSRHA</sequence>
<feature type="region of interest" description="Disordered" evidence="1">
    <location>
        <begin position="22"/>
        <end position="51"/>
    </location>
</feature>
<evidence type="ECO:0000256" key="1">
    <source>
        <dbReference type="SAM" id="MobiDB-lite"/>
    </source>
</evidence>
<dbReference type="Proteomes" id="UP000582643">
    <property type="component" value="Unassembled WGS sequence"/>
</dbReference>
<dbReference type="EMBL" id="JACHJY010000002">
    <property type="protein sequence ID" value="MBB4980899.1"/>
    <property type="molecule type" value="Genomic_DNA"/>
</dbReference>
<name>A0A7W7X9X2_9ACTN</name>